<sequence length="183" mass="21109">MFTFIHSPASSPTLSASSGKPDYPTHGLPLLDGYPSFSPFQGTSEASSSYQAQFVPETWIPETPSSAQPEQHRTDYKLPPHVLEHLDNTQLSDEPELYSDHTRSSQLLIHQMEVKVQGVREERREQDSKMKAQEQLIEKLKEMVYELKDNMEGQEKKLKAQERKLKGHEYRIGKRYYTRSGKK</sequence>
<organism evidence="3 4">
    <name type="scientific">Cochliobolus heterostrophus (strain C5 / ATCC 48332 / race O)</name>
    <name type="common">Southern corn leaf blight fungus</name>
    <name type="synonym">Bipolaris maydis</name>
    <dbReference type="NCBI Taxonomy" id="701091"/>
    <lineage>
        <taxon>Eukaryota</taxon>
        <taxon>Fungi</taxon>
        <taxon>Dikarya</taxon>
        <taxon>Ascomycota</taxon>
        <taxon>Pezizomycotina</taxon>
        <taxon>Dothideomycetes</taxon>
        <taxon>Pleosporomycetidae</taxon>
        <taxon>Pleosporales</taxon>
        <taxon>Pleosporineae</taxon>
        <taxon>Pleosporaceae</taxon>
        <taxon>Bipolaris</taxon>
    </lineage>
</organism>
<dbReference type="AlphaFoldDB" id="M2UAM6"/>
<evidence type="ECO:0000313" key="4">
    <source>
        <dbReference type="Proteomes" id="UP000016936"/>
    </source>
</evidence>
<name>M2UAM6_COCH5</name>
<evidence type="ECO:0000313" key="3">
    <source>
        <dbReference type="EMBL" id="EMD85038.1"/>
    </source>
</evidence>
<gene>
    <name evidence="3" type="ORF">COCHEDRAFT_1208150</name>
</gene>
<evidence type="ECO:0000256" key="2">
    <source>
        <dbReference type="SAM" id="MobiDB-lite"/>
    </source>
</evidence>
<protein>
    <submittedName>
        <fullName evidence="3">Uncharacterized protein</fullName>
    </submittedName>
</protein>
<dbReference type="HOGENOM" id="CLU_1651850_0_0_1"/>
<keyword evidence="1" id="KW-0175">Coiled coil</keyword>
<reference evidence="4" key="2">
    <citation type="journal article" date="2013" name="PLoS Genet.">
        <title>Comparative genome structure, secondary metabolite, and effector coding capacity across Cochliobolus pathogens.</title>
        <authorList>
            <person name="Condon B.J."/>
            <person name="Leng Y."/>
            <person name="Wu D."/>
            <person name="Bushley K.E."/>
            <person name="Ohm R.A."/>
            <person name="Otillar R."/>
            <person name="Martin J."/>
            <person name="Schackwitz W."/>
            <person name="Grimwood J."/>
            <person name="MohdZainudin N."/>
            <person name="Xue C."/>
            <person name="Wang R."/>
            <person name="Manning V.A."/>
            <person name="Dhillon B."/>
            <person name="Tu Z.J."/>
            <person name="Steffenson B.J."/>
            <person name="Salamov A."/>
            <person name="Sun H."/>
            <person name="Lowry S."/>
            <person name="LaButti K."/>
            <person name="Han J."/>
            <person name="Copeland A."/>
            <person name="Lindquist E."/>
            <person name="Barry K."/>
            <person name="Schmutz J."/>
            <person name="Baker S.E."/>
            <person name="Ciuffetti L.M."/>
            <person name="Grigoriev I.V."/>
            <person name="Zhong S."/>
            <person name="Turgeon B.G."/>
        </authorList>
    </citation>
    <scope>NUCLEOTIDE SEQUENCE [LARGE SCALE GENOMIC DNA]</scope>
    <source>
        <strain evidence="4">C5 / ATCC 48332 / race O</strain>
    </source>
</reference>
<feature type="compositionally biased region" description="Low complexity" evidence="2">
    <location>
        <begin position="7"/>
        <end position="18"/>
    </location>
</feature>
<accession>M2UAM6</accession>
<feature type="compositionally biased region" description="Polar residues" evidence="2">
    <location>
        <begin position="38"/>
        <end position="52"/>
    </location>
</feature>
<evidence type="ECO:0000256" key="1">
    <source>
        <dbReference type="SAM" id="Coils"/>
    </source>
</evidence>
<keyword evidence="4" id="KW-1185">Reference proteome</keyword>
<dbReference type="EMBL" id="KB445594">
    <property type="protein sequence ID" value="EMD85038.1"/>
    <property type="molecule type" value="Genomic_DNA"/>
</dbReference>
<reference evidence="3 4" key="1">
    <citation type="journal article" date="2012" name="PLoS Pathog.">
        <title>Diverse lifestyles and strategies of plant pathogenesis encoded in the genomes of eighteen Dothideomycetes fungi.</title>
        <authorList>
            <person name="Ohm R.A."/>
            <person name="Feau N."/>
            <person name="Henrissat B."/>
            <person name="Schoch C.L."/>
            <person name="Horwitz B.A."/>
            <person name="Barry K.W."/>
            <person name="Condon B.J."/>
            <person name="Copeland A.C."/>
            <person name="Dhillon B."/>
            <person name="Glaser F."/>
            <person name="Hesse C.N."/>
            <person name="Kosti I."/>
            <person name="LaButti K."/>
            <person name="Lindquist E.A."/>
            <person name="Lucas S."/>
            <person name="Salamov A.A."/>
            <person name="Bradshaw R.E."/>
            <person name="Ciuffetti L."/>
            <person name="Hamelin R.C."/>
            <person name="Kema G.H.J."/>
            <person name="Lawrence C."/>
            <person name="Scott J.A."/>
            <person name="Spatafora J.W."/>
            <person name="Turgeon B.G."/>
            <person name="de Wit P.J.G.M."/>
            <person name="Zhong S."/>
            <person name="Goodwin S.B."/>
            <person name="Grigoriev I.V."/>
        </authorList>
    </citation>
    <scope>NUCLEOTIDE SEQUENCE [LARGE SCALE GENOMIC DNA]</scope>
    <source>
        <strain evidence="4">C5 / ATCC 48332 / race O</strain>
    </source>
</reference>
<dbReference type="OrthoDB" id="3676179at2759"/>
<feature type="coiled-coil region" evidence="1">
    <location>
        <begin position="123"/>
        <end position="171"/>
    </location>
</feature>
<proteinExistence type="predicted"/>
<feature type="region of interest" description="Disordered" evidence="2">
    <location>
        <begin position="1"/>
        <end position="73"/>
    </location>
</feature>
<dbReference type="Proteomes" id="UP000016936">
    <property type="component" value="Unassembled WGS sequence"/>
</dbReference>